<dbReference type="Ensembl" id="ENSORLT00015028836.1">
    <property type="protein sequence ID" value="ENSORLP00015034732.1"/>
    <property type="gene ID" value="ENSORLG00015020937.1"/>
</dbReference>
<feature type="compositionally biased region" description="Polar residues" evidence="1">
    <location>
        <begin position="1"/>
        <end position="14"/>
    </location>
</feature>
<reference evidence="2 3" key="2">
    <citation type="submission" date="2017-04" db="EMBL/GenBank/DDBJ databases">
        <title>CpG methylation of centromeres and impact of large insertions on vertebrate speciation.</title>
        <authorList>
            <person name="Ichikawa K."/>
            <person name="Yoshimura J."/>
            <person name="Morishita S."/>
        </authorList>
    </citation>
    <scope>NUCLEOTIDE SEQUENCE</scope>
    <source>
        <strain evidence="2 3">HSOK</strain>
    </source>
</reference>
<reference evidence="2" key="3">
    <citation type="submission" date="2025-08" db="UniProtKB">
        <authorList>
            <consortium name="Ensembl"/>
        </authorList>
    </citation>
    <scope>IDENTIFICATION</scope>
    <source>
        <strain evidence="2">HSOK</strain>
    </source>
</reference>
<dbReference type="AlphaFoldDB" id="A0A3P9JS20"/>
<evidence type="ECO:0008006" key="4">
    <source>
        <dbReference type="Google" id="ProtNLM"/>
    </source>
</evidence>
<feature type="compositionally biased region" description="Basic and acidic residues" evidence="1">
    <location>
        <begin position="100"/>
        <end position="117"/>
    </location>
</feature>
<sequence length="208" mass="21829">MLPKSSLTSRSPVSCGNVEENITLPYLSRDQKQSSSSSTTSTSSPQSAAPPSTDLPNQLKMQFFLPISGTKTNLIQRLRSYQEKNQGCDFTSSPTAEGTKGLELKEGPESGKTDKRLGASVTTAWPENSAEKARSCLSSAASSTVSSAAGNSKVHSRDPTEAEKSSKTAKKTKRPAEAASPTLRTSGAQAAEATRQAKAAEVSVSETV</sequence>
<name>A0A3P9JS20_ORYLA</name>
<dbReference type="Proteomes" id="UP000265200">
    <property type="component" value="Chromosome 8"/>
</dbReference>
<protein>
    <recommendedName>
        <fullName evidence="4">SAP domain-containing protein</fullName>
    </recommendedName>
</protein>
<organism evidence="2 3">
    <name type="scientific">Oryzias latipes</name>
    <name type="common">Japanese rice fish</name>
    <name type="synonym">Japanese killifish</name>
    <dbReference type="NCBI Taxonomy" id="8090"/>
    <lineage>
        <taxon>Eukaryota</taxon>
        <taxon>Metazoa</taxon>
        <taxon>Chordata</taxon>
        <taxon>Craniata</taxon>
        <taxon>Vertebrata</taxon>
        <taxon>Euteleostomi</taxon>
        <taxon>Actinopterygii</taxon>
        <taxon>Neopterygii</taxon>
        <taxon>Teleostei</taxon>
        <taxon>Neoteleostei</taxon>
        <taxon>Acanthomorphata</taxon>
        <taxon>Ovalentaria</taxon>
        <taxon>Atherinomorphae</taxon>
        <taxon>Beloniformes</taxon>
        <taxon>Adrianichthyidae</taxon>
        <taxon>Oryziinae</taxon>
        <taxon>Oryzias</taxon>
    </lineage>
</organism>
<evidence type="ECO:0000256" key="1">
    <source>
        <dbReference type="SAM" id="MobiDB-lite"/>
    </source>
</evidence>
<evidence type="ECO:0000313" key="2">
    <source>
        <dbReference type="Ensembl" id="ENSORLP00015034732.1"/>
    </source>
</evidence>
<feature type="compositionally biased region" description="Polar residues" evidence="1">
    <location>
        <begin position="83"/>
        <end position="96"/>
    </location>
</feature>
<feature type="compositionally biased region" description="Basic and acidic residues" evidence="1">
    <location>
        <begin position="155"/>
        <end position="166"/>
    </location>
</feature>
<accession>A0A3P9JS20</accession>
<proteinExistence type="predicted"/>
<feature type="compositionally biased region" description="Low complexity" evidence="1">
    <location>
        <begin position="188"/>
        <end position="201"/>
    </location>
</feature>
<feature type="region of interest" description="Disordered" evidence="1">
    <location>
        <begin position="1"/>
        <end position="58"/>
    </location>
</feature>
<dbReference type="InterPro" id="IPR036361">
    <property type="entry name" value="SAP_dom_sf"/>
</dbReference>
<evidence type="ECO:0000313" key="3">
    <source>
        <dbReference type="Proteomes" id="UP000265200"/>
    </source>
</evidence>
<dbReference type="Gene3D" id="1.10.720.30">
    <property type="entry name" value="SAP domain"/>
    <property type="match status" value="1"/>
</dbReference>
<feature type="region of interest" description="Disordered" evidence="1">
    <location>
        <begin position="83"/>
        <end position="208"/>
    </location>
</feature>
<feature type="compositionally biased region" description="Low complexity" evidence="1">
    <location>
        <begin position="135"/>
        <end position="152"/>
    </location>
</feature>
<reference key="1">
    <citation type="journal article" date="2007" name="Nature">
        <title>The medaka draft genome and insights into vertebrate genome evolution.</title>
        <authorList>
            <person name="Kasahara M."/>
            <person name="Naruse K."/>
            <person name="Sasaki S."/>
            <person name="Nakatani Y."/>
            <person name="Qu W."/>
            <person name="Ahsan B."/>
            <person name="Yamada T."/>
            <person name="Nagayasu Y."/>
            <person name="Doi K."/>
            <person name="Kasai Y."/>
            <person name="Jindo T."/>
            <person name="Kobayashi D."/>
            <person name="Shimada A."/>
            <person name="Toyoda A."/>
            <person name="Kuroki Y."/>
            <person name="Fujiyama A."/>
            <person name="Sasaki T."/>
            <person name="Shimizu A."/>
            <person name="Asakawa S."/>
            <person name="Shimizu N."/>
            <person name="Hashimoto S."/>
            <person name="Yang J."/>
            <person name="Lee Y."/>
            <person name="Matsushima K."/>
            <person name="Sugano S."/>
            <person name="Sakaizumi M."/>
            <person name="Narita T."/>
            <person name="Ohishi K."/>
            <person name="Haga S."/>
            <person name="Ohta F."/>
            <person name="Nomoto H."/>
            <person name="Nogata K."/>
            <person name="Morishita T."/>
            <person name="Endo T."/>
            <person name="Shin-I T."/>
            <person name="Takeda H."/>
            <person name="Morishita S."/>
            <person name="Kohara Y."/>
        </authorList>
    </citation>
    <scope>NUCLEOTIDE SEQUENCE [LARGE SCALE GENOMIC DNA]</scope>
    <source>
        <strain>Hd-rR</strain>
    </source>
</reference>
<feature type="compositionally biased region" description="Low complexity" evidence="1">
    <location>
        <begin position="33"/>
        <end position="52"/>
    </location>
</feature>
<reference evidence="2" key="4">
    <citation type="submission" date="2025-09" db="UniProtKB">
        <authorList>
            <consortium name="Ensembl"/>
        </authorList>
    </citation>
    <scope>IDENTIFICATION</scope>
    <source>
        <strain evidence="2">HSOK</strain>
    </source>
</reference>